<comment type="miscellaneous">
    <text evidence="17">The active site is a redox-active disulfide bond.</text>
</comment>
<dbReference type="NCBIfam" id="TIGR01350">
    <property type="entry name" value="lipoamide_DH"/>
    <property type="match status" value="1"/>
</dbReference>
<keyword evidence="9 17" id="KW-0560">Oxidoreductase</keyword>
<evidence type="ECO:0000256" key="5">
    <source>
        <dbReference type="ARBA" id="ARBA00022490"/>
    </source>
</evidence>
<dbReference type="GO" id="GO:0004148">
    <property type="term" value="F:dihydrolipoyl dehydrogenase (NADH) activity"/>
    <property type="evidence" value="ECO:0007669"/>
    <property type="project" value="UniProtKB-EC"/>
</dbReference>
<protein>
    <recommendedName>
        <fullName evidence="4 17">Dihydrolipoyl dehydrogenase</fullName>
        <ecNumber evidence="3 17">1.8.1.4</ecNumber>
    </recommendedName>
</protein>
<reference evidence="19 20" key="1">
    <citation type="submission" date="2019-08" db="EMBL/GenBank/DDBJ databases">
        <title>In-depth cultivation of the pig gut microbiome towards novel bacterial diversity and tailored functional studies.</title>
        <authorList>
            <person name="Wylensek D."/>
            <person name="Hitch T.C.A."/>
            <person name="Clavel T."/>
        </authorList>
    </citation>
    <scope>NUCLEOTIDE SEQUENCE [LARGE SCALE GENOMIC DNA]</scope>
    <source>
        <strain evidence="19 20">Med78-601-WT-4W-RMD-3</strain>
    </source>
</reference>
<evidence type="ECO:0000256" key="11">
    <source>
        <dbReference type="ARBA" id="ARBA00023157"/>
    </source>
</evidence>
<evidence type="ECO:0000256" key="7">
    <source>
        <dbReference type="ARBA" id="ARBA00022823"/>
    </source>
</evidence>
<feature type="binding site" evidence="15">
    <location>
        <begin position="276"/>
        <end position="283"/>
    </location>
    <ligand>
        <name>NAD(+)</name>
        <dbReference type="ChEBI" id="CHEBI:57540"/>
    </ligand>
</feature>
<dbReference type="FunFam" id="3.30.390.30:FF:000001">
    <property type="entry name" value="Dihydrolipoyl dehydrogenase"/>
    <property type="match status" value="1"/>
</dbReference>
<dbReference type="InterPro" id="IPR006258">
    <property type="entry name" value="Lipoamide_DH"/>
</dbReference>
<feature type="binding site" evidence="15">
    <location>
        <position position="367"/>
    </location>
    <ligand>
        <name>NAD(+)</name>
        <dbReference type="ChEBI" id="CHEBI:57540"/>
    </ligand>
</feature>
<evidence type="ECO:0000313" key="20">
    <source>
        <dbReference type="Proteomes" id="UP000462760"/>
    </source>
</evidence>
<keyword evidence="7" id="KW-0450">Lipoyl</keyword>
<feature type="domain" description="Lipoyl-binding" evidence="18">
    <location>
        <begin position="2"/>
        <end position="77"/>
    </location>
</feature>
<keyword evidence="15" id="KW-0547">Nucleotide-binding</keyword>
<dbReference type="OrthoDB" id="9800167at2"/>
<dbReference type="InterPro" id="IPR016156">
    <property type="entry name" value="FAD/NAD-linked_Rdtase_dimer_sf"/>
</dbReference>
<comment type="catalytic activity">
    <reaction evidence="13 17">
        <text>N(6)-[(R)-dihydrolipoyl]-L-lysyl-[protein] + NAD(+) = N(6)-[(R)-lipoyl]-L-lysyl-[protein] + NADH + H(+)</text>
        <dbReference type="Rhea" id="RHEA:15045"/>
        <dbReference type="Rhea" id="RHEA-COMP:10474"/>
        <dbReference type="Rhea" id="RHEA-COMP:10475"/>
        <dbReference type="ChEBI" id="CHEBI:15378"/>
        <dbReference type="ChEBI" id="CHEBI:57540"/>
        <dbReference type="ChEBI" id="CHEBI:57945"/>
        <dbReference type="ChEBI" id="CHEBI:83099"/>
        <dbReference type="ChEBI" id="CHEBI:83100"/>
        <dbReference type="EC" id="1.8.1.4"/>
    </reaction>
</comment>
<dbReference type="GO" id="GO:0005737">
    <property type="term" value="C:cytoplasm"/>
    <property type="evidence" value="ECO:0007669"/>
    <property type="project" value="UniProtKB-SubCell"/>
</dbReference>
<feature type="active site" description="Proton acceptor" evidence="14">
    <location>
        <position position="541"/>
    </location>
</feature>
<evidence type="ECO:0000256" key="1">
    <source>
        <dbReference type="ARBA" id="ARBA00004496"/>
    </source>
</evidence>
<sequence length="562" mass="60665">MKKEIRVTSLPGFQPSAKVGKINISPGDEVSEGDILLTLEGAKGTKDLECDLCGKVVSIEVEEGDEVKKEDLVIVIECSEEDKKAEKEEKVENIEVENKYSAEVVVLGGGPGGYVAAIRASQNGKSVIIIEEDKLGGTCLNRGCIPTKSMVQSTRVNDLINSADIFGIENATGHISMEKIIDRKDGVVNTLVSGIEASMKKHNIKVLNGRGRGYDEKSLVVDMDGKKVIVEFENLILAPGSVVSIPNFEGAFEDDILTSDELLELKEIPESLIILGGRVIAMEFAFIYRKLGSKVTVIQRSNTIFPNIDEDIIEVVRDSAIENGITLLEGTSVKAIKSTVDGGKAVIFDQGGEEKVVAAEKVAIATGRKPNLEGLDLDKLGVEICEKTKGIKVDKKMRTTAENIYAIGDATNLYNLAHVASKQGIIAADNINDAEIEMDYSAIPEAVFTEPEIGLVGMNEKMCKKEGIEYIVGKFPYMANGKALVENETNGFVKVIADKETREIIGAGLVGSAATDLLSVFGNLVTNKNTIDEAKNVIYAHPTVSETVFEAILDLDNESLHK</sequence>
<dbReference type="Proteomes" id="UP000462760">
    <property type="component" value="Unassembled WGS sequence"/>
</dbReference>
<dbReference type="InterPro" id="IPR011053">
    <property type="entry name" value="Single_hybrid_motif"/>
</dbReference>
<name>A0A844FJ91_9FIRM</name>
<gene>
    <name evidence="19" type="primary">lpdA</name>
    <name evidence="19" type="ORF">FYJ27_09775</name>
</gene>
<evidence type="ECO:0000256" key="15">
    <source>
        <dbReference type="PIRSR" id="PIRSR000350-3"/>
    </source>
</evidence>
<keyword evidence="8 15" id="KW-0274">FAD</keyword>
<dbReference type="InterPro" id="IPR023753">
    <property type="entry name" value="FAD/NAD-binding_dom"/>
</dbReference>
<comment type="similarity">
    <text evidence="2 17">Belongs to the class-I pyridine nucleotide-disulfide oxidoreductase family.</text>
</comment>
<dbReference type="Pfam" id="PF07992">
    <property type="entry name" value="Pyr_redox_2"/>
    <property type="match status" value="1"/>
</dbReference>
<dbReference type="SUPFAM" id="SSF51230">
    <property type="entry name" value="Single hybrid motif"/>
    <property type="match status" value="1"/>
</dbReference>
<dbReference type="InterPro" id="IPR004099">
    <property type="entry name" value="Pyr_nucl-diS_OxRdtase_dimer"/>
</dbReference>
<accession>A0A844FJ91</accession>
<dbReference type="PANTHER" id="PTHR22912:SF217">
    <property type="entry name" value="DIHYDROLIPOYL DEHYDROGENASE"/>
    <property type="match status" value="1"/>
</dbReference>
<dbReference type="Gene3D" id="2.40.50.100">
    <property type="match status" value="1"/>
</dbReference>
<dbReference type="InterPro" id="IPR003016">
    <property type="entry name" value="2-oxoA_DH_lipoyl-BS"/>
</dbReference>
<evidence type="ECO:0000256" key="13">
    <source>
        <dbReference type="ARBA" id="ARBA00049187"/>
    </source>
</evidence>
<dbReference type="PRINTS" id="PR00411">
    <property type="entry name" value="PNDRDTASEI"/>
</dbReference>
<dbReference type="PIRSF" id="PIRSF000350">
    <property type="entry name" value="Mercury_reductase_MerA"/>
    <property type="match status" value="1"/>
</dbReference>
<evidence type="ECO:0000259" key="18">
    <source>
        <dbReference type="PROSITE" id="PS50968"/>
    </source>
</evidence>
<evidence type="ECO:0000256" key="2">
    <source>
        <dbReference type="ARBA" id="ARBA00007532"/>
    </source>
</evidence>
<feature type="disulfide bond" description="Redox-active" evidence="16">
    <location>
        <begin position="139"/>
        <end position="144"/>
    </location>
</feature>
<dbReference type="InterPro" id="IPR036188">
    <property type="entry name" value="FAD/NAD-bd_sf"/>
</dbReference>
<evidence type="ECO:0000256" key="17">
    <source>
        <dbReference type="RuleBase" id="RU003692"/>
    </source>
</evidence>
<dbReference type="InterPro" id="IPR000089">
    <property type="entry name" value="Biotin_lipoyl"/>
</dbReference>
<evidence type="ECO:0000256" key="14">
    <source>
        <dbReference type="PIRSR" id="PIRSR000350-2"/>
    </source>
</evidence>
<feature type="binding site" evidence="15">
    <location>
        <position position="409"/>
    </location>
    <ligand>
        <name>FAD</name>
        <dbReference type="ChEBI" id="CHEBI:57692"/>
    </ligand>
</feature>
<dbReference type="SUPFAM" id="SSF51905">
    <property type="entry name" value="FAD/NAD(P)-binding domain"/>
    <property type="match status" value="1"/>
</dbReference>
<dbReference type="RefSeq" id="WP_154484686.1">
    <property type="nucleotide sequence ID" value="NZ_VULR01000014.1"/>
</dbReference>
<evidence type="ECO:0000313" key="19">
    <source>
        <dbReference type="EMBL" id="MSS44012.1"/>
    </source>
</evidence>
<dbReference type="SUPFAM" id="SSF55424">
    <property type="entry name" value="FAD/NAD-linked reductases, dimerisation (C-terminal) domain"/>
    <property type="match status" value="1"/>
</dbReference>
<dbReference type="InterPro" id="IPR012999">
    <property type="entry name" value="Pyr_OxRdtase_I_AS"/>
</dbReference>
<evidence type="ECO:0000256" key="8">
    <source>
        <dbReference type="ARBA" id="ARBA00022827"/>
    </source>
</evidence>
<dbReference type="GO" id="GO:0006103">
    <property type="term" value="P:2-oxoglutarate metabolic process"/>
    <property type="evidence" value="ECO:0007669"/>
    <property type="project" value="TreeGrafter"/>
</dbReference>
<evidence type="ECO:0000256" key="9">
    <source>
        <dbReference type="ARBA" id="ARBA00023002"/>
    </source>
</evidence>
<keyword evidence="5" id="KW-0963">Cytoplasm</keyword>
<dbReference type="PANTHER" id="PTHR22912">
    <property type="entry name" value="DISULFIDE OXIDOREDUCTASE"/>
    <property type="match status" value="1"/>
</dbReference>
<proteinExistence type="inferred from homology"/>
<dbReference type="Gene3D" id="3.30.390.30">
    <property type="match status" value="1"/>
</dbReference>
<dbReference type="Pfam" id="PF00364">
    <property type="entry name" value="Biotin_lipoyl"/>
    <property type="match status" value="1"/>
</dbReference>
<dbReference type="PRINTS" id="PR00368">
    <property type="entry name" value="FADPNR"/>
</dbReference>
<evidence type="ECO:0000256" key="12">
    <source>
        <dbReference type="ARBA" id="ARBA00023284"/>
    </source>
</evidence>
<dbReference type="Gene3D" id="3.50.50.60">
    <property type="entry name" value="FAD/NAD(P)-binding domain"/>
    <property type="match status" value="2"/>
</dbReference>
<feature type="binding site" evidence="15">
    <location>
        <position position="148"/>
    </location>
    <ligand>
        <name>FAD</name>
        <dbReference type="ChEBI" id="CHEBI:57692"/>
    </ligand>
</feature>
<keyword evidence="11" id="KW-1015">Disulfide bond</keyword>
<dbReference type="CDD" id="cd06849">
    <property type="entry name" value="lipoyl_domain"/>
    <property type="match status" value="1"/>
</dbReference>
<comment type="caution">
    <text evidence="19">The sequence shown here is derived from an EMBL/GenBank/DDBJ whole genome shotgun (WGS) entry which is preliminary data.</text>
</comment>
<comment type="cofactor">
    <cofactor evidence="15 17">
        <name>FAD</name>
        <dbReference type="ChEBI" id="CHEBI:57692"/>
    </cofactor>
    <text evidence="15 17">Binds 1 FAD per subunit.</text>
</comment>
<organism evidence="19 20">
    <name type="scientific">Anaerosalibacter bizertensis</name>
    <dbReference type="NCBI Taxonomy" id="932217"/>
    <lineage>
        <taxon>Bacteria</taxon>
        <taxon>Bacillati</taxon>
        <taxon>Bacillota</taxon>
        <taxon>Tissierellia</taxon>
        <taxon>Tissierellales</taxon>
        <taxon>Sporanaerobacteraceae</taxon>
        <taxon>Anaerosalibacter</taxon>
    </lineage>
</organism>
<evidence type="ECO:0000256" key="4">
    <source>
        <dbReference type="ARBA" id="ARBA00016961"/>
    </source>
</evidence>
<dbReference type="PROSITE" id="PS00076">
    <property type="entry name" value="PYRIDINE_REDOX_1"/>
    <property type="match status" value="1"/>
</dbReference>
<dbReference type="GO" id="GO:0050660">
    <property type="term" value="F:flavin adenine dinucleotide binding"/>
    <property type="evidence" value="ECO:0007669"/>
    <property type="project" value="InterPro"/>
</dbReference>
<feature type="binding site" evidence="15">
    <location>
        <position position="211"/>
    </location>
    <ligand>
        <name>FAD</name>
        <dbReference type="ChEBI" id="CHEBI:57692"/>
    </ligand>
</feature>
<evidence type="ECO:0000256" key="6">
    <source>
        <dbReference type="ARBA" id="ARBA00022630"/>
    </source>
</evidence>
<evidence type="ECO:0000256" key="16">
    <source>
        <dbReference type="PIRSR" id="PIRSR000350-4"/>
    </source>
</evidence>
<comment type="subcellular location">
    <subcellularLocation>
        <location evidence="1">Cytoplasm</location>
    </subcellularLocation>
</comment>
<keyword evidence="6 17" id="KW-0285">Flavoprotein</keyword>
<dbReference type="AlphaFoldDB" id="A0A844FJ91"/>
<keyword evidence="12 17" id="KW-0676">Redox-active center</keyword>
<dbReference type="InterPro" id="IPR001100">
    <property type="entry name" value="Pyr_nuc-diS_OxRdtase"/>
</dbReference>
<dbReference type="EMBL" id="VULR01000014">
    <property type="protein sequence ID" value="MSS44012.1"/>
    <property type="molecule type" value="Genomic_DNA"/>
</dbReference>
<dbReference type="Pfam" id="PF02852">
    <property type="entry name" value="Pyr_redox_dim"/>
    <property type="match status" value="1"/>
</dbReference>
<evidence type="ECO:0000256" key="10">
    <source>
        <dbReference type="ARBA" id="ARBA00023027"/>
    </source>
</evidence>
<dbReference type="EC" id="1.8.1.4" evidence="3 17"/>
<dbReference type="InterPro" id="IPR050151">
    <property type="entry name" value="Class-I_Pyr_Nuc-Dis_Oxidored"/>
</dbReference>
<dbReference type="PROSITE" id="PS00189">
    <property type="entry name" value="LIPOYL"/>
    <property type="match status" value="1"/>
</dbReference>
<dbReference type="PROSITE" id="PS50968">
    <property type="entry name" value="BIOTINYL_LIPOYL"/>
    <property type="match status" value="1"/>
</dbReference>
<keyword evidence="10 15" id="KW-0520">NAD</keyword>
<evidence type="ECO:0000256" key="3">
    <source>
        <dbReference type="ARBA" id="ARBA00012608"/>
    </source>
</evidence>